<dbReference type="PANTHER" id="PTHR45835:SF104">
    <property type="entry name" value="PROTEIN NYNRIN-LIKE"/>
    <property type="match status" value="1"/>
</dbReference>
<gene>
    <name evidence="2" type="ORF">Tco_1069990</name>
</gene>
<reference evidence="2" key="1">
    <citation type="journal article" date="2022" name="Int. J. Mol. Sci.">
        <title>Draft Genome of Tanacetum Coccineum: Genomic Comparison of Closely Related Tanacetum-Family Plants.</title>
        <authorList>
            <person name="Yamashiro T."/>
            <person name="Shiraishi A."/>
            <person name="Nakayama K."/>
            <person name="Satake H."/>
        </authorList>
    </citation>
    <scope>NUCLEOTIDE SEQUENCE</scope>
</reference>
<feature type="domain" description="Chromo" evidence="1">
    <location>
        <begin position="255"/>
        <end position="307"/>
    </location>
</feature>
<dbReference type="SUPFAM" id="SSF54160">
    <property type="entry name" value="Chromo domain-like"/>
    <property type="match status" value="1"/>
</dbReference>
<evidence type="ECO:0000313" key="2">
    <source>
        <dbReference type="EMBL" id="GJT88273.1"/>
    </source>
</evidence>
<proteinExistence type="predicted"/>
<evidence type="ECO:0000259" key="1">
    <source>
        <dbReference type="PROSITE" id="PS50013"/>
    </source>
</evidence>
<dbReference type="SUPFAM" id="SSF53098">
    <property type="entry name" value="Ribonuclease H-like"/>
    <property type="match status" value="1"/>
</dbReference>
<feature type="non-terminal residue" evidence="2">
    <location>
        <position position="1"/>
    </location>
</feature>
<name>A0ABQ5HK53_9ASTR</name>
<dbReference type="PANTHER" id="PTHR45835">
    <property type="entry name" value="YALI0A06105P"/>
    <property type="match status" value="1"/>
</dbReference>
<dbReference type="InterPro" id="IPR012337">
    <property type="entry name" value="RNaseH-like_sf"/>
</dbReference>
<dbReference type="InterPro" id="IPR016197">
    <property type="entry name" value="Chromo-like_dom_sf"/>
</dbReference>
<dbReference type="PROSITE" id="PS50013">
    <property type="entry name" value="CHROMO_2"/>
    <property type="match status" value="1"/>
</dbReference>
<dbReference type="Proteomes" id="UP001151760">
    <property type="component" value="Unassembled WGS sequence"/>
</dbReference>
<dbReference type="Gene3D" id="3.30.420.10">
    <property type="entry name" value="Ribonuclease H-like superfamily/Ribonuclease H"/>
    <property type="match status" value="2"/>
</dbReference>
<dbReference type="InterPro" id="IPR023780">
    <property type="entry name" value="Chromo_domain"/>
</dbReference>
<dbReference type="EMBL" id="BQNB010019715">
    <property type="protein sequence ID" value="GJT88273.1"/>
    <property type="molecule type" value="Genomic_DNA"/>
</dbReference>
<keyword evidence="2" id="KW-0808">Transferase</keyword>
<keyword evidence="2" id="KW-0548">Nucleotidyltransferase</keyword>
<keyword evidence="2" id="KW-0695">RNA-directed DNA polymerase</keyword>
<dbReference type="GO" id="GO:0003964">
    <property type="term" value="F:RNA-directed DNA polymerase activity"/>
    <property type="evidence" value="ECO:0007669"/>
    <property type="project" value="UniProtKB-KW"/>
</dbReference>
<accession>A0ABQ5HK53</accession>
<protein>
    <submittedName>
        <fullName evidence="2">Reverse transcriptase</fullName>
    </submittedName>
</protein>
<dbReference type="Pfam" id="PF00385">
    <property type="entry name" value="Chromo"/>
    <property type="match status" value="1"/>
</dbReference>
<reference evidence="2" key="2">
    <citation type="submission" date="2022-01" db="EMBL/GenBank/DDBJ databases">
        <authorList>
            <person name="Yamashiro T."/>
            <person name="Shiraishi A."/>
            <person name="Satake H."/>
            <person name="Nakayama K."/>
        </authorList>
    </citation>
    <scope>NUCLEOTIDE SEQUENCE</scope>
</reference>
<comment type="caution">
    <text evidence="2">The sequence shown here is derived from an EMBL/GenBank/DDBJ whole genome shotgun (WGS) entry which is preliminary data.</text>
</comment>
<keyword evidence="3" id="KW-1185">Reference proteome</keyword>
<dbReference type="InterPro" id="IPR000953">
    <property type="entry name" value="Chromo/chromo_shadow_dom"/>
</dbReference>
<organism evidence="2 3">
    <name type="scientific">Tanacetum coccineum</name>
    <dbReference type="NCBI Taxonomy" id="301880"/>
    <lineage>
        <taxon>Eukaryota</taxon>
        <taxon>Viridiplantae</taxon>
        <taxon>Streptophyta</taxon>
        <taxon>Embryophyta</taxon>
        <taxon>Tracheophyta</taxon>
        <taxon>Spermatophyta</taxon>
        <taxon>Magnoliopsida</taxon>
        <taxon>eudicotyledons</taxon>
        <taxon>Gunneridae</taxon>
        <taxon>Pentapetalae</taxon>
        <taxon>asterids</taxon>
        <taxon>campanulids</taxon>
        <taxon>Asterales</taxon>
        <taxon>Asteraceae</taxon>
        <taxon>Asteroideae</taxon>
        <taxon>Anthemideae</taxon>
        <taxon>Anthemidinae</taxon>
        <taxon>Tanacetum</taxon>
    </lineage>
</organism>
<evidence type="ECO:0000313" key="3">
    <source>
        <dbReference type="Proteomes" id="UP001151760"/>
    </source>
</evidence>
<dbReference type="InterPro" id="IPR036397">
    <property type="entry name" value="RNaseH_sf"/>
</dbReference>
<sequence>VTLKKMGIILYWRGMKKLTKTFVAEYDACQRNKSDLAASPSYLQPLLIPNKVWHDISIDFIEALPPFKGKTVLFVVVDRLSKYAYFIPMSHPFTASQVAQVQLNLSTAYHPQTNGQTDVVNKCVKCFMRCMTGEKPKEWVKWVSLAEYWYNTNFHSFAHTTPFEIVYGQPPNLHLPYIAGTSSIEEVDRTMQAREQPISMLQFHLKRSQERMKNMDDKNRSGGDFEVGMKLKLCKGTNHQVGILPECGPDGALSVEPEAIIEKRLGKLHNKAVLYVLVKWINQAEEDATWELYTDLIIRFPQMELHS</sequence>